<reference evidence="1" key="1">
    <citation type="submission" date="2021-01" db="EMBL/GenBank/DDBJ databases">
        <title>Phytophthora aleatoria, a newly-described species from Pinus radiata is distinct from Phytophthora cactorum isolates based on comparative genomics.</title>
        <authorList>
            <person name="Mcdougal R."/>
            <person name="Panda P."/>
            <person name="Williams N."/>
            <person name="Studholme D.J."/>
        </authorList>
    </citation>
    <scope>NUCLEOTIDE SEQUENCE</scope>
    <source>
        <strain evidence="1">NZFS 4037</strain>
    </source>
</reference>
<proteinExistence type="predicted"/>
<accession>A0A8J5I224</accession>
<dbReference type="AlphaFoldDB" id="A0A8J5I224"/>
<evidence type="ECO:0000313" key="2">
    <source>
        <dbReference type="Proteomes" id="UP000709295"/>
    </source>
</evidence>
<evidence type="ECO:0000313" key="1">
    <source>
        <dbReference type="EMBL" id="KAG6941923.1"/>
    </source>
</evidence>
<organism evidence="1 2">
    <name type="scientific">Phytophthora aleatoria</name>
    <dbReference type="NCBI Taxonomy" id="2496075"/>
    <lineage>
        <taxon>Eukaryota</taxon>
        <taxon>Sar</taxon>
        <taxon>Stramenopiles</taxon>
        <taxon>Oomycota</taxon>
        <taxon>Peronosporomycetes</taxon>
        <taxon>Peronosporales</taxon>
        <taxon>Peronosporaceae</taxon>
        <taxon>Phytophthora</taxon>
    </lineage>
</organism>
<keyword evidence="2" id="KW-1185">Reference proteome</keyword>
<dbReference type="Proteomes" id="UP000709295">
    <property type="component" value="Unassembled WGS sequence"/>
</dbReference>
<dbReference type="PANTHER" id="PTHR40866:SF1">
    <property type="entry name" value="BED-TYPE DOMAIN-CONTAINING PROTEIN"/>
    <property type="match status" value="1"/>
</dbReference>
<name>A0A8J5I224_9STRA</name>
<evidence type="ECO:0008006" key="3">
    <source>
        <dbReference type="Google" id="ProtNLM"/>
    </source>
</evidence>
<feature type="non-terminal residue" evidence="1">
    <location>
        <position position="413"/>
    </location>
</feature>
<protein>
    <recommendedName>
        <fullName evidence="3">BED-type domain-containing protein</fullName>
    </recommendedName>
</protein>
<comment type="caution">
    <text evidence="1">The sequence shown here is derived from an EMBL/GenBank/DDBJ whole genome shotgun (WGS) entry which is preliminary data.</text>
</comment>
<sequence length="413" mass="46490">MELTFTPPAPTRAFSHEQFPRYFFVRLLDDNDESTRQWRCNICPRSYCQDDGRGYSNLIAHLCPRHPDFEERIRLASVSETGSLLNWVSQRVHTRLGWISWVVEEGLPLTFCEKPATRRNKKLAPISHVTMRDNILRVTEAVEDKVAQEMPDNFGIIFDGWSNDSERYLAVFATYEVDRLVKTPLLSMAPIVNEPDDNLKAESHRSALESVLVVFGKELVHCLFLVGDNCSVNKKLARLMNVPLVGCASHRLNLAVRLLTADFQAELGLIRSSCSSPGHAVELDLLHACRFFEIREHLDADGEAIEDLLPSPSSTKKLKALLVKMKMVESVSKHIQSSDVAMWEVRALFDALLQQFRVFAKYLDSSATIVEDPYFESAVVKFQRGRPLGCQEKAALSVLKVASGGPSADNPDD</sequence>
<dbReference type="PANTHER" id="PTHR40866">
    <property type="entry name" value="BED-TYPE DOMAIN-CONTAINING PROTEIN"/>
    <property type="match status" value="1"/>
</dbReference>
<dbReference type="EMBL" id="JAENGY010003358">
    <property type="protein sequence ID" value="KAG6941923.1"/>
    <property type="molecule type" value="Genomic_DNA"/>
</dbReference>
<gene>
    <name evidence="1" type="ORF">JG688_00018403</name>
</gene>